<dbReference type="EMBL" id="BOQL01000021">
    <property type="protein sequence ID" value="GIM66807.1"/>
    <property type="molecule type" value="Genomic_DNA"/>
</dbReference>
<comment type="caution">
    <text evidence="1">The sequence shown here is derived from an EMBL/GenBank/DDBJ whole genome shotgun (WGS) entry which is preliminary data.</text>
</comment>
<protein>
    <submittedName>
        <fullName evidence="1">Uncharacterized protein</fullName>
    </submittedName>
</protein>
<dbReference type="AlphaFoldDB" id="A0A919S9I2"/>
<evidence type="ECO:0000313" key="1">
    <source>
        <dbReference type="EMBL" id="GIM66807.1"/>
    </source>
</evidence>
<accession>A0A919S9I2</accession>
<sequence length="52" mass="5929">MQNYVSGQIELALEARAAEDVRYTDRNVRHLLTHLPSRATYERVLEAALTEG</sequence>
<name>A0A919S9I2_9ACTN</name>
<gene>
    <name evidence="1" type="ORF">Aau02nite_24540</name>
</gene>
<dbReference type="Proteomes" id="UP000681340">
    <property type="component" value="Unassembled WGS sequence"/>
</dbReference>
<evidence type="ECO:0000313" key="2">
    <source>
        <dbReference type="Proteomes" id="UP000681340"/>
    </source>
</evidence>
<proteinExistence type="predicted"/>
<keyword evidence="2" id="KW-1185">Reference proteome</keyword>
<organism evidence="1 2">
    <name type="scientific">Actinoplanes auranticolor</name>
    <dbReference type="NCBI Taxonomy" id="47988"/>
    <lineage>
        <taxon>Bacteria</taxon>
        <taxon>Bacillati</taxon>
        <taxon>Actinomycetota</taxon>
        <taxon>Actinomycetes</taxon>
        <taxon>Micromonosporales</taxon>
        <taxon>Micromonosporaceae</taxon>
        <taxon>Actinoplanes</taxon>
    </lineage>
</organism>
<reference evidence="1" key="1">
    <citation type="submission" date="2021-03" db="EMBL/GenBank/DDBJ databases">
        <title>Whole genome shotgun sequence of Actinoplanes auranticolor NBRC 12245.</title>
        <authorList>
            <person name="Komaki H."/>
            <person name="Tamura T."/>
        </authorList>
    </citation>
    <scope>NUCLEOTIDE SEQUENCE</scope>
    <source>
        <strain evidence="1">NBRC 12245</strain>
    </source>
</reference>
<dbReference type="RefSeq" id="WP_212988484.1">
    <property type="nucleotide sequence ID" value="NZ_BAABEA010000019.1"/>
</dbReference>